<sequence>MLVSRRATLKRSWSQWPRQYTYWSGVVCFILGFVCSASWSERSGIFSIRNTLDLTTTDRPDDPPTVLVTGGLGFIGSHVVEDLHEHGFRVVVFDDMSNGKNFDVARNATAVLLKDITHLSDFDSIPIPIDYVVHLAAAVSVVESVSMPEKYHRINVDGSRYVLEWAQRHKVKRVVAASTSSIYGDVPLDRIPLAESSANGGISPYATSKFEMEQLLESTSKQGLPTTALRIFNAYGPRQDPTSLYSGVVAFFMDQAMKNGNLVITGDGKQLRDFIYVKDVAVAVRLAMLSQDTGFKAFNICTGVKTTVLGLAQYVLAAFGSEASIEFREKRPADVRHSVCDPTKAQRQLGFTAQYSFEHGIAETWKWLSQWPRLR</sequence>
<dbReference type="Gene3D" id="3.40.50.720">
    <property type="entry name" value="NAD(P)-binding Rossmann-like Domain"/>
    <property type="match status" value="1"/>
</dbReference>
<organism evidence="3 4">
    <name type="scientific">Aphanomyces euteiches</name>
    <dbReference type="NCBI Taxonomy" id="100861"/>
    <lineage>
        <taxon>Eukaryota</taxon>
        <taxon>Sar</taxon>
        <taxon>Stramenopiles</taxon>
        <taxon>Oomycota</taxon>
        <taxon>Saprolegniomycetes</taxon>
        <taxon>Saprolegniales</taxon>
        <taxon>Verrucalvaceae</taxon>
        <taxon>Aphanomyces</taxon>
    </lineage>
</organism>
<dbReference type="Pfam" id="PF01370">
    <property type="entry name" value="Epimerase"/>
    <property type="match status" value="1"/>
</dbReference>
<dbReference type="VEuPathDB" id="FungiDB:AeMF1_010655"/>
<evidence type="ECO:0000313" key="4">
    <source>
        <dbReference type="Proteomes" id="UP000481153"/>
    </source>
</evidence>
<dbReference type="Gene3D" id="3.90.25.10">
    <property type="entry name" value="UDP-galactose 4-epimerase, domain 1"/>
    <property type="match status" value="1"/>
</dbReference>
<evidence type="ECO:0000259" key="2">
    <source>
        <dbReference type="Pfam" id="PF01370"/>
    </source>
</evidence>
<gene>
    <name evidence="3" type="ORF">Ae201684_008783</name>
</gene>
<dbReference type="InterPro" id="IPR050177">
    <property type="entry name" value="Lipid_A_modif_metabolic_enz"/>
</dbReference>
<dbReference type="SUPFAM" id="SSF51735">
    <property type="entry name" value="NAD(P)-binding Rossmann-fold domains"/>
    <property type="match status" value="1"/>
</dbReference>
<dbReference type="InterPro" id="IPR001509">
    <property type="entry name" value="Epimerase_deHydtase"/>
</dbReference>
<dbReference type="PANTHER" id="PTHR43245">
    <property type="entry name" value="BIFUNCTIONAL POLYMYXIN RESISTANCE PROTEIN ARNA"/>
    <property type="match status" value="1"/>
</dbReference>
<dbReference type="EMBL" id="VJMJ01000111">
    <property type="protein sequence ID" value="KAF0734541.1"/>
    <property type="molecule type" value="Genomic_DNA"/>
</dbReference>
<dbReference type="Proteomes" id="UP000481153">
    <property type="component" value="Unassembled WGS sequence"/>
</dbReference>
<evidence type="ECO:0000313" key="3">
    <source>
        <dbReference type="EMBL" id="KAF0734541.1"/>
    </source>
</evidence>
<dbReference type="InterPro" id="IPR036291">
    <property type="entry name" value="NAD(P)-bd_dom_sf"/>
</dbReference>
<feature type="domain" description="NAD-dependent epimerase/dehydratase" evidence="2">
    <location>
        <begin position="66"/>
        <end position="301"/>
    </location>
</feature>
<protein>
    <recommendedName>
        <fullName evidence="2">NAD-dependent epimerase/dehydratase domain-containing protein</fullName>
    </recommendedName>
</protein>
<dbReference type="AlphaFoldDB" id="A0A6G0X3V5"/>
<dbReference type="PANTHER" id="PTHR43245:SF13">
    <property type="entry name" value="UDP-D-APIOSE_UDP-D-XYLOSE SYNTHASE 2"/>
    <property type="match status" value="1"/>
</dbReference>
<keyword evidence="1" id="KW-0472">Membrane</keyword>
<proteinExistence type="predicted"/>
<name>A0A6G0X3V5_9STRA</name>
<accession>A0A6G0X3V5</accession>
<comment type="caution">
    <text evidence="3">The sequence shown here is derived from an EMBL/GenBank/DDBJ whole genome shotgun (WGS) entry which is preliminary data.</text>
</comment>
<evidence type="ECO:0000256" key="1">
    <source>
        <dbReference type="SAM" id="Phobius"/>
    </source>
</evidence>
<feature type="transmembrane region" description="Helical" evidence="1">
    <location>
        <begin position="20"/>
        <end position="39"/>
    </location>
</feature>
<keyword evidence="1" id="KW-0812">Transmembrane</keyword>
<keyword evidence="1" id="KW-1133">Transmembrane helix</keyword>
<reference evidence="3 4" key="1">
    <citation type="submission" date="2019-07" db="EMBL/GenBank/DDBJ databases">
        <title>Genomics analysis of Aphanomyces spp. identifies a new class of oomycete effector associated with host adaptation.</title>
        <authorList>
            <person name="Gaulin E."/>
        </authorList>
    </citation>
    <scope>NUCLEOTIDE SEQUENCE [LARGE SCALE GENOMIC DNA]</scope>
    <source>
        <strain evidence="3 4">ATCC 201684</strain>
    </source>
</reference>
<keyword evidence="4" id="KW-1185">Reference proteome</keyword>